<gene>
    <name evidence="2" type="ORF">TL08_25400</name>
</gene>
<feature type="region of interest" description="Disordered" evidence="1">
    <location>
        <begin position="1"/>
        <end position="20"/>
    </location>
</feature>
<dbReference type="KEGG" id="ahm:TL08_25400"/>
<evidence type="ECO:0000256" key="1">
    <source>
        <dbReference type="SAM" id="MobiDB-lite"/>
    </source>
</evidence>
<accession>A0AAC9HVN5</accession>
<dbReference type="AlphaFoldDB" id="A0AAC9HVN5"/>
<protein>
    <recommendedName>
        <fullName evidence="4">Carboxypeptidase regulatory-like domain-containing protein</fullName>
    </recommendedName>
</protein>
<dbReference type="Proteomes" id="UP000095210">
    <property type="component" value="Chromosome"/>
</dbReference>
<evidence type="ECO:0000313" key="3">
    <source>
        <dbReference type="Proteomes" id="UP000095210"/>
    </source>
</evidence>
<proteinExistence type="predicted"/>
<evidence type="ECO:0000313" key="2">
    <source>
        <dbReference type="EMBL" id="AOS65856.1"/>
    </source>
</evidence>
<sequence length="169" mass="17768">MSPTGNGSGQPPGGEDVDSFDVGDVLLAELGLLLDSADPVPSDLVERAQFAIELENLDVEVGRWERPKELAGVRGGEPSTMTFTVGDLTLMLTLAPSGNGHRFDGWLVPGGPHLVEVRVAGYESSSISADEGGRFALDTVPRGTTQILVHLTAHEGRPSRTIATPSIVL</sequence>
<feature type="compositionally biased region" description="Gly residues" evidence="1">
    <location>
        <begin position="1"/>
        <end position="12"/>
    </location>
</feature>
<reference evidence="3" key="1">
    <citation type="submission" date="2016-03" db="EMBL/GenBank/DDBJ databases">
        <title>Complete genome sequence of the type strain Actinoalloteichus hymeniacidonis DSM 45092.</title>
        <authorList>
            <person name="Schaffert L."/>
            <person name="Albersmeier A."/>
            <person name="Winkler A."/>
            <person name="Kalinowski J."/>
            <person name="Zotchev S."/>
            <person name="Ruckert C."/>
        </authorList>
    </citation>
    <scope>NUCLEOTIDE SEQUENCE [LARGE SCALE GENOMIC DNA]</scope>
    <source>
        <strain evidence="3">HPA177(T) (DSM 45092(T))</strain>
    </source>
</reference>
<dbReference type="RefSeq" id="WP_236750401.1">
    <property type="nucleotide sequence ID" value="NZ_CP014859.1"/>
</dbReference>
<name>A0AAC9HVN5_9PSEU</name>
<dbReference type="EMBL" id="CP014859">
    <property type="protein sequence ID" value="AOS65856.1"/>
    <property type="molecule type" value="Genomic_DNA"/>
</dbReference>
<evidence type="ECO:0008006" key="4">
    <source>
        <dbReference type="Google" id="ProtNLM"/>
    </source>
</evidence>
<organism evidence="2 3">
    <name type="scientific">Actinoalloteichus hymeniacidonis</name>
    <dbReference type="NCBI Taxonomy" id="340345"/>
    <lineage>
        <taxon>Bacteria</taxon>
        <taxon>Bacillati</taxon>
        <taxon>Actinomycetota</taxon>
        <taxon>Actinomycetes</taxon>
        <taxon>Pseudonocardiales</taxon>
        <taxon>Pseudonocardiaceae</taxon>
        <taxon>Actinoalloteichus</taxon>
    </lineage>
</organism>
<keyword evidence="3" id="KW-1185">Reference proteome</keyword>